<keyword evidence="2" id="KW-1185">Reference proteome</keyword>
<reference evidence="1" key="1">
    <citation type="submission" date="2022-12" db="EMBL/GenBank/DDBJ databases">
        <title>Genome Sequence of Lasiodiplodia mahajangana.</title>
        <authorList>
            <person name="Buettner E."/>
        </authorList>
    </citation>
    <scope>NUCLEOTIDE SEQUENCE</scope>
    <source>
        <strain evidence="1">VT137</strain>
    </source>
</reference>
<gene>
    <name evidence="1" type="ORF">O1611_g5637</name>
</gene>
<dbReference type="Proteomes" id="UP001153332">
    <property type="component" value="Unassembled WGS sequence"/>
</dbReference>
<dbReference type="EMBL" id="JAPUUL010001221">
    <property type="protein sequence ID" value="KAJ8127997.1"/>
    <property type="molecule type" value="Genomic_DNA"/>
</dbReference>
<proteinExistence type="predicted"/>
<evidence type="ECO:0000313" key="1">
    <source>
        <dbReference type="EMBL" id="KAJ8127997.1"/>
    </source>
</evidence>
<comment type="caution">
    <text evidence="1">The sequence shown here is derived from an EMBL/GenBank/DDBJ whole genome shotgun (WGS) entry which is preliminary data.</text>
</comment>
<name>A0ACC2JKY1_9PEZI</name>
<sequence length="245" mass="26636">MRAAIDTLISLLIPTLVAIHLVVAPYTKVEESFNIQATHDILAYGLPTKNVHTHLSSHYDHFDFPGAVPRTFLGPVLLAGIGQPLIILVGFEHAQLIVRGLLGIANSAALLVFKRNIERAFGRSAARWYALLQATQFHIIFYASRPLPNMFAFSLTTLAFSQLVPHPNPKRQGVRFNVAIALLTMATTIFSLLCSFTLHIGSDRLVFLAKAVVAGTLGILLQRCAGLLLGLGSFALALLLYICPA</sequence>
<evidence type="ECO:0000313" key="2">
    <source>
        <dbReference type="Proteomes" id="UP001153332"/>
    </source>
</evidence>
<protein>
    <submittedName>
        <fullName evidence="1">Uncharacterized protein</fullName>
    </submittedName>
</protein>
<organism evidence="1 2">
    <name type="scientific">Lasiodiplodia mahajangana</name>
    <dbReference type="NCBI Taxonomy" id="1108764"/>
    <lineage>
        <taxon>Eukaryota</taxon>
        <taxon>Fungi</taxon>
        <taxon>Dikarya</taxon>
        <taxon>Ascomycota</taxon>
        <taxon>Pezizomycotina</taxon>
        <taxon>Dothideomycetes</taxon>
        <taxon>Dothideomycetes incertae sedis</taxon>
        <taxon>Botryosphaeriales</taxon>
        <taxon>Botryosphaeriaceae</taxon>
        <taxon>Lasiodiplodia</taxon>
    </lineage>
</organism>
<accession>A0ACC2JKY1</accession>